<keyword evidence="3" id="KW-1185">Reference proteome</keyword>
<gene>
    <name evidence="2" type="ORF">JZ751_021255</name>
</gene>
<accession>A0A8T2NST5</accession>
<name>A0A8T2NST5_9TELE</name>
<evidence type="ECO:0000256" key="1">
    <source>
        <dbReference type="SAM" id="MobiDB-lite"/>
    </source>
</evidence>
<proteinExistence type="predicted"/>
<evidence type="ECO:0000313" key="3">
    <source>
        <dbReference type="Proteomes" id="UP000824540"/>
    </source>
</evidence>
<reference evidence="2" key="1">
    <citation type="thesis" date="2021" institute="BYU ScholarsArchive" country="Provo, UT, USA">
        <title>Applications of and Algorithms for Genome Assembly and Genomic Analyses with an Emphasis on Marine Teleosts.</title>
        <authorList>
            <person name="Pickett B.D."/>
        </authorList>
    </citation>
    <scope>NUCLEOTIDE SEQUENCE</scope>
    <source>
        <strain evidence="2">HI-2016</strain>
    </source>
</reference>
<evidence type="ECO:0000313" key="2">
    <source>
        <dbReference type="EMBL" id="KAG9340682.1"/>
    </source>
</evidence>
<organism evidence="2 3">
    <name type="scientific">Albula glossodonta</name>
    <name type="common">roundjaw bonefish</name>
    <dbReference type="NCBI Taxonomy" id="121402"/>
    <lineage>
        <taxon>Eukaryota</taxon>
        <taxon>Metazoa</taxon>
        <taxon>Chordata</taxon>
        <taxon>Craniata</taxon>
        <taxon>Vertebrata</taxon>
        <taxon>Euteleostomi</taxon>
        <taxon>Actinopterygii</taxon>
        <taxon>Neopterygii</taxon>
        <taxon>Teleostei</taxon>
        <taxon>Albuliformes</taxon>
        <taxon>Albulidae</taxon>
        <taxon>Albula</taxon>
    </lineage>
</organism>
<feature type="region of interest" description="Disordered" evidence="1">
    <location>
        <begin position="1"/>
        <end position="22"/>
    </location>
</feature>
<feature type="compositionally biased region" description="Polar residues" evidence="1">
    <location>
        <begin position="1"/>
        <end position="13"/>
    </location>
</feature>
<dbReference type="AlphaFoldDB" id="A0A8T2NST5"/>
<protein>
    <submittedName>
        <fullName evidence="2">Uncharacterized protein</fullName>
    </submittedName>
</protein>
<dbReference type="Proteomes" id="UP000824540">
    <property type="component" value="Unassembled WGS sequence"/>
</dbReference>
<comment type="caution">
    <text evidence="2">The sequence shown here is derived from an EMBL/GenBank/DDBJ whole genome shotgun (WGS) entry which is preliminary data.</text>
</comment>
<sequence length="96" mass="10672">MTSESQVTRNTSRGALRETPPQYPHCFCGYWSPNYRAVEGGRGNWHASRLHKAAQRVPDSYRGEARHIKEEPASMPAGLVNVLDARGSPRVPVLLS</sequence>
<dbReference type="EMBL" id="JAFBMS010000041">
    <property type="protein sequence ID" value="KAG9340682.1"/>
    <property type="molecule type" value="Genomic_DNA"/>
</dbReference>